<dbReference type="RefSeq" id="YP_009273194.1">
    <property type="nucleotide sequence ID" value="NC_030901.1"/>
</dbReference>
<dbReference type="GeneID" id="28803373"/>
<keyword evidence="2" id="KW-1185">Reference proteome</keyword>
<proteinExistence type="predicted"/>
<accession>A0A160DF96</accession>
<name>A0A160DF96_9CAUD</name>
<evidence type="ECO:0000313" key="2">
    <source>
        <dbReference type="Proteomes" id="UP000203982"/>
    </source>
</evidence>
<evidence type="ECO:0000313" key="1">
    <source>
        <dbReference type="EMBL" id="ANA86656.1"/>
    </source>
</evidence>
<dbReference type="EMBL" id="KU998246">
    <property type="protein sequence ID" value="ANA86656.1"/>
    <property type="molecule type" value="Genomic_DNA"/>
</dbReference>
<protein>
    <submittedName>
        <fullName evidence="1">Uncharacterized protein</fullName>
    </submittedName>
</protein>
<dbReference type="KEGG" id="vg:28803373"/>
<sequence>MLNKDEKDTAGRAIESVEYAIEKAEVFLEGPIQHSVLNHLRSARADLEVLRDGNLVRSGA</sequence>
<dbReference type="Proteomes" id="UP000203982">
    <property type="component" value="Segment"/>
</dbReference>
<gene>
    <name evidence="1" type="primary">159</name>
    <name evidence="1" type="ORF">PBI_CLUBL_159</name>
</gene>
<organism evidence="1 2">
    <name type="scientific">Gordonia phage ClubL</name>
    <dbReference type="NCBI Taxonomy" id="1838065"/>
    <lineage>
        <taxon>Viruses</taxon>
        <taxon>Duplodnaviria</taxon>
        <taxon>Heunggongvirae</taxon>
        <taxon>Uroviricota</taxon>
        <taxon>Caudoviricetes</taxon>
        <taxon>Smoothievirus</taxon>
        <taxon>Smoothievirus clubL</taxon>
    </lineage>
</organism>
<reference evidence="1 2" key="1">
    <citation type="submission" date="2016-03" db="EMBL/GenBank/DDBJ databases">
        <authorList>
            <person name="Montgomery M.T."/>
            <person name="Guerrero C.A."/>
            <person name="Mavrich T.N."/>
            <person name="Pope W.H."/>
            <person name="Garlena R.A."/>
            <person name="Russell D.A."/>
            <person name="Jacobs-Sera D."/>
            <person name="Hendrix R.W."/>
            <person name="Hatfull G.F."/>
        </authorList>
    </citation>
    <scope>NUCLEOTIDE SEQUENCE [LARGE SCALE GENOMIC DNA]</scope>
</reference>